<reference evidence="1" key="1">
    <citation type="journal article" date="2018" name="Nat. Plants">
        <title>Whole-genome landscape of Medicago truncatula symbiotic genes.</title>
        <authorList>
            <person name="Pecrix Y."/>
            <person name="Gamas P."/>
            <person name="Carrere S."/>
        </authorList>
    </citation>
    <scope>NUCLEOTIDE SEQUENCE</scope>
    <source>
        <tissue evidence="1">Leaves</tissue>
    </source>
</reference>
<dbReference type="AlphaFoldDB" id="A0A396HVR2"/>
<organism evidence="1">
    <name type="scientific">Medicago truncatula</name>
    <name type="common">Barrel medic</name>
    <name type="synonym">Medicago tribuloides</name>
    <dbReference type="NCBI Taxonomy" id="3880"/>
    <lineage>
        <taxon>Eukaryota</taxon>
        <taxon>Viridiplantae</taxon>
        <taxon>Streptophyta</taxon>
        <taxon>Embryophyta</taxon>
        <taxon>Tracheophyta</taxon>
        <taxon>Spermatophyta</taxon>
        <taxon>Magnoliopsida</taxon>
        <taxon>eudicotyledons</taxon>
        <taxon>Gunneridae</taxon>
        <taxon>Pentapetalae</taxon>
        <taxon>rosids</taxon>
        <taxon>fabids</taxon>
        <taxon>Fabales</taxon>
        <taxon>Fabaceae</taxon>
        <taxon>Papilionoideae</taxon>
        <taxon>50 kb inversion clade</taxon>
        <taxon>NPAAA clade</taxon>
        <taxon>Hologalegina</taxon>
        <taxon>IRL clade</taxon>
        <taxon>Trifolieae</taxon>
        <taxon>Medicago</taxon>
    </lineage>
</organism>
<dbReference type="Proteomes" id="UP000265566">
    <property type="component" value="Chromosome 5"/>
</dbReference>
<comment type="caution">
    <text evidence="1">The sequence shown here is derived from an EMBL/GenBank/DDBJ whole genome shotgun (WGS) entry which is preliminary data.</text>
</comment>
<proteinExistence type="predicted"/>
<gene>
    <name evidence="1" type="ORF">MtrunA17_Chr5g0431201</name>
</gene>
<evidence type="ECO:0000313" key="1">
    <source>
        <dbReference type="EMBL" id="RHN56598.1"/>
    </source>
</evidence>
<accession>A0A396HVR2</accession>
<dbReference type="EMBL" id="PSQE01000005">
    <property type="protein sequence ID" value="RHN56598.1"/>
    <property type="molecule type" value="Genomic_DNA"/>
</dbReference>
<dbReference type="Gramene" id="rna32028">
    <property type="protein sequence ID" value="RHN56598.1"/>
    <property type="gene ID" value="gene32028"/>
</dbReference>
<name>A0A396HVR2_MEDTR</name>
<sequence length="71" mass="8798">MTKFWVDCDDVVIELMNKFWVDGDDVAVELMMMLRRREQKRQECRKATNRYCWVFLTKTMNKKEDMTRVVW</sequence>
<protein>
    <submittedName>
        <fullName evidence="1">Uncharacterized protein</fullName>
    </submittedName>
</protein>